<evidence type="ECO:0008006" key="2">
    <source>
        <dbReference type="Google" id="ProtNLM"/>
    </source>
</evidence>
<protein>
    <recommendedName>
        <fullName evidence="2">WbqC-like protein family protein</fullName>
    </recommendedName>
</protein>
<gene>
    <name evidence="1" type="ORF">METZ01_LOCUS107195</name>
</gene>
<dbReference type="AlphaFoldDB" id="A0A381WPY5"/>
<name>A0A381WPY5_9ZZZZ</name>
<organism evidence="1">
    <name type="scientific">marine metagenome</name>
    <dbReference type="NCBI Taxonomy" id="408172"/>
    <lineage>
        <taxon>unclassified sequences</taxon>
        <taxon>metagenomes</taxon>
        <taxon>ecological metagenomes</taxon>
    </lineage>
</organism>
<sequence length="233" mass="27008">MNVAIQQPEHIPWVGFFNKMVQCDFFVYLDNVQFKKRYFENRNKIKDNDKIIWLTVPVLSKGLYTQKICDVELDNSQAWTKKYKGRLERAYGKYPFWSDLKAIIYPALDQPFNKLVDLNLVLIDNICSYLEISTTTTLASEMSCGNLKGSDLILEICNKSKAKVYTSGPDGRNYLESDKFIKNGIEIIYHDFEHPEYTQMGETFTSHLSVLDLIANCGVKSMEFINARPKKRI</sequence>
<evidence type="ECO:0000313" key="1">
    <source>
        <dbReference type="EMBL" id="SVA54341.1"/>
    </source>
</evidence>
<dbReference type="Pfam" id="PF08889">
    <property type="entry name" value="WbqC"/>
    <property type="match status" value="1"/>
</dbReference>
<dbReference type="InterPro" id="IPR014985">
    <property type="entry name" value="WbqC"/>
</dbReference>
<accession>A0A381WPY5</accession>
<reference evidence="1" key="1">
    <citation type="submission" date="2018-05" db="EMBL/GenBank/DDBJ databases">
        <authorList>
            <person name="Lanie J.A."/>
            <person name="Ng W.-L."/>
            <person name="Kazmierczak K.M."/>
            <person name="Andrzejewski T.M."/>
            <person name="Davidsen T.M."/>
            <person name="Wayne K.J."/>
            <person name="Tettelin H."/>
            <person name="Glass J.I."/>
            <person name="Rusch D."/>
            <person name="Podicherti R."/>
            <person name="Tsui H.-C.T."/>
            <person name="Winkler M.E."/>
        </authorList>
    </citation>
    <scope>NUCLEOTIDE SEQUENCE</scope>
</reference>
<dbReference type="EMBL" id="UINC01012442">
    <property type="protein sequence ID" value="SVA54341.1"/>
    <property type="molecule type" value="Genomic_DNA"/>
</dbReference>
<proteinExistence type="predicted"/>